<gene>
    <name evidence="2" type="ORF">SAMN04488498_104236</name>
</gene>
<accession>A0A1I3Y6H7</accession>
<dbReference type="InterPro" id="IPR023606">
    <property type="entry name" value="CoA-Trfase_III_dom_1_sf"/>
</dbReference>
<protein>
    <submittedName>
        <fullName evidence="2">Crotonobetainyl-CoA:carnitine CoA-transferase CaiB</fullName>
    </submittedName>
</protein>
<sequence>MRDLSPLDKKPLEGLRVIDLTRVLSGPFCTMMLGDMGAEVIKVETERGDATREQGTLRDGFSWYYASFNRNKKSIVLDLRCEEGRSVLAKLIASADVLVDNFRPGVLAQMGFDKERLREINPRLVTANVNGFGSCGPYVDRPAFDFIAQAMSGLMSVNGYDQGEPLRSAQPITDLVAGLYLAFGITAALRARDINGHGQHVEAVMVNGAISMMAYLASEYFVTGKLPERTGNDHPLVAPYGLFRASDGEIAIAPSNDVILRRFLSAIGIEHLMDDPCYDTNEKRFARRSELHELIDTRIASGTQESWIARLNTAGVPCGRVQALDEVFADPQVLAQEMTIDVEHPGHGLVRMLGFPLKLHGTPCQIRLPAPELGEHTDEVLASVGLTTDEISALKERRVAGAVPMNCGPVNPSAVIAGPVSVQDR</sequence>
<dbReference type="GO" id="GO:0008410">
    <property type="term" value="F:CoA-transferase activity"/>
    <property type="evidence" value="ECO:0007669"/>
    <property type="project" value="TreeGrafter"/>
</dbReference>
<keyword evidence="3" id="KW-1185">Reference proteome</keyword>
<keyword evidence="1 2" id="KW-0808">Transferase</keyword>
<dbReference type="Proteomes" id="UP000323300">
    <property type="component" value="Unassembled WGS sequence"/>
</dbReference>
<dbReference type="Pfam" id="PF02515">
    <property type="entry name" value="CoA_transf_3"/>
    <property type="match status" value="1"/>
</dbReference>
<dbReference type="EMBL" id="FOSL01000004">
    <property type="protein sequence ID" value="SFK27448.1"/>
    <property type="molecule type" value="Genomic_DNA"/>
</dbReference>
<dbReference type="RefSeq" id="WP_149759909.1">
    <property type="nucleotide sequence ID" value="NZ_BSPE01000007.1"/>
</dbReference>
<organism evidence="2 3">
    <name type="scientific">Neomesorhizobium albiziae</name>
    <dbReference type="NCBI Taxonomy" id="335020"/>
    <lineage>
        <taxon>Bacteria</taxon>
        <taxon>Pseudomonadati</taxon>
        <taxon>Pseudomonadota</taxon>
        <taxon>Alphaproteobacteria</taxon>
        <taxon>Hyphomicrobiales</taxon>
        <taxon>Phyllobacteriaceae</taxon>
        <taxon>Neomesorhizobium</taxon>
    </lineage>
</organism>
<dbReference type="InterPro" id="IPR050483">
    <property type="entry name" value="CoA-transferase_III_domain"/>
</dbReference>
<dbReference type="Gene3D" id="3.40.50.10540">
    <property type="entry name" value="Crotonobetainyl-coa:carnitine coa-transferase, domain 1"/>
    <property type="match status" value="1"/>
</dbReference>
<evidence type="ECO:0000256" key="1">
    <source>
        <dbReference type="ARBA" id="ARBA00022679"/>
    </source>
</evidence>
<proteinExistence type="predicted"/>
<reference evidence="2 3" key="1">
    <citation type="submission" date="2016-10" db="EMBL/GenBank/DDBJ databases">
        <authorList>
            <person name="Varghese N."/>
            <person name="Submissions S."/>
        </authorList>
    </citation>
    <scope>NUCLEOTIDE SEQUENCE [LARGE SCALE GENOMIC DNA]</scope>
    <source>
        <strain evidence="2 3">DSM 21822</strain>
    </source>
</reference>
<dbReference type="PANTHER" id="PTHR48207">
    <property type="entry name" value="SUCCINATE--HYDROXYMETHYLGLUTARATE COA-TRANSFERASE"/>
    <property type="match status" value="1"/>
</dbReference>
<dbReference type="InterPro" id="IPR044855">
    <property type="entry name" value="CoA-Trfase_III_dom3_sf"/>
</dbReference>
<evidence type="ECO:0000313" key="2">
    <source>
        <dbReference type="EMBL" id="SFK27448.1"/>
    </source>
</evidence>
<dbReference type="AlphaFoldDB" id="A0A1I3Y6H7"/>
<dbReference type="SUPFAM" id="SSF89796">
    <property type="entry name" value="CoA-transferase family III (CaiB/BaiF)"/>
    <property type="match status" value="1"/>
</dbReference>
<name>A0A1I3Y6H7_9HYPH</name>
<dbReference type="PANTHER" id="PTHR48207:SF3">
    <property type="entry name" value="SUCCINATE--HYDROXYMETHYLGLUTARATE COA-TRANSFERASE"/>
    <property type="match status" value="1"/>
</dbReference>
<evidence type="ECO:0000313" key="3">
    <source>
        <dbReference type="Proteomes" id="UP000323300"/>
    </source>
</evidence>
<dbReference type="OrthoDB" id="9806585at2"/>
<dbReference type="Gene3D" id="3.30.1540.10">
    <property type="entry name" value="formyl-coa transferase, domain 3"/>
    <property type="match status" value="1"/>
</dbReference>
<dbReference type="InterPro" id="IPR003673">
    <property type="entry name" value="CoA-Trfase_fam_III"/>
</dbReference>